<name>A0ABT6K1L1_9CYAN</name>
<evidence type="ECO:0000313" key="1">
    <source>
        <dbReference type="EMBL" id="MDH6056249.1"/>
    </source>
</evidence>
<reference evidence="1 2" key="1">
    <citation type="journal article" date="2023" name="J. Phycol.">
        <title>Chrysosporum ovalisporum is synonymous with the true-branching cyanobacterium Umezakia natans (Nostocales/Aphanizomenonaceae).</title>
        <authorList>
            <person name="McGregor G.B."/>
            <person name="Sendall B.C."/>
            <person name="Niiyama Y."/>
            <person name="Tuji A."/>
            <person name="Willis A."/>
        </authorList>
    </citation>
    <scope>NUCLEOTIDE SEQUENCE [LARGE SCALE GENOMIC DNA]</scope>
    <source>
        <strain evidence="1 2">FSS-43</strain>
    </source>
</reference>
<accession>A0ABT6K1L1</accession>
<evidence type="ECO:0000313" key="2">
    <source>
        <dbReference type="Proteomes" id="UP001159371"/>
    </source>
</evidence>
<protein>
    <submittedName>
        <fullName evidence="1">Uncharacterized protein</fullName>
    </submittedName>
</protein>
<sequence length="103" mass="12134">MKWQDSYDGWLIELILLLEGYTFNYWMPNEQIAISNNHICPKLYQAVRAARKRAKLESTSWAIISFLNESCQNFYLSYEEHIALINSIYDFISSVTKNENLDS</sequence>
<dbReference type="RefSeq" id="WP_280656622.1">
    <property type="nucleotide sequence ID" value="NZ_JANQDO010000039.1"/>
</dbReference>
<dbReference type="Proteomes" id="UP001159371">
    <property type="component" value="Unassembled WGS sequence"/>
</dbReference>
<organism evidence="1 2">
    <name type="scientific">Umezakia ovalisporum FSS-43</name>
    <dbReference type="NCBI Taxonomy" id="2740520"/>
    <lineage>
        <taxon>Bacteria</taxon>
        <taxon>Bacillati</taxon>
        <taxon>Cyanobacteriota</taxon>
        <taxon>Cyanophyceae</taxon>
        <taxon>Nostocales</taxon>
        <taxon>Nodulariaceae</taxon>
        <taxon>Umezakia</taxon>
    </lineage>
</organism>
<comment type="caution">
    <text evidence="1">The sequence shown here is derived from an EMBL/GenBank/DDBJ whole genome shotgun (WGS) entry which is preliminary data.</text>
</comment>
<keyword evidence="2" id="KW-1185">Reference proteome</keyword>
<dbReference type="EMBL" id="JANQDO010000039">
    <property type="protein sequence ID" value="MDH6056249.1"/>
    <property type="molecule type" value="Genomic_DNA"/>
</dbReference>
<proteinExistence type="predicted"/>
<gene>
    <name evidence="1" type="ORF">NWP19_05475</name>
</gene>